<organism evidence="13 14">
    <name type="scientific">Methylobacillus methanolivorans</name>
    <dbReference type="NCBI Taxonomy" id="1848927"/>
    <lineage>
        <taxon>Bacteria</taxon>
        <taxon>Pseudomonadati</taxon>
        <taxon>Pseudomonadota</taxon>
        <taxon>Betaproteobacteria</taxon>
        <taxon>Nitrosomonadales</taxon>
        <taxon>Methylophilaceae</taxon>
        <taxon>Methylobacillus</taxon>
    </lineage>
</organism>
<evidence type="ECO:0000256" key="5">
    <source>
        <dbReference type="ARBA" id="ARBA00022741"/>
    </source>
</evidence>
<dbReference type="Pfam" id="PF00288">
    <property type="entry name" value="GHMP_kinases_N"/>
    <property type="match status" value="1"/>
</dbReference>
<dbReference type="SUPFAM" id="SSF54211">
    <property type="entry name" value="Ribosomal protein S5 domain 2-like"/>
    <property type="match status" value="1"/>
</dbReference>
<reference evidence="13 14" key="1">
    <citation type="submission" date="2024-11" db="EMBL/GenBank/DDBJ databases">
        <authorList>
            <person name="Kaparullina E.N."/>
            <person name="Delegan Y.A."/>
            <person name="Doronina N.V."/>
        </authorList>
    </citation>
    <scope>NUCLEOTIDE SEQUENCE [LARGE SCALE GENOMIC DNA]</scope>
    <source>
        <strain evidence="13 14">7sh_L</strain>
    </source>
</reference>
<dbReference type="HAMAP" id="MF_00061">
    <property type="entry name" value="IspE"/>
    <property type="match status" value="1"/>
</dbReference>
<comment type="similarity">
    <text evidence="1 10">Belongs to the GHMP kinase family. IspE subfamily.</text>
</comment>
<dbReference type="InterPro" id="IPR004424">
    <property type="entry name" value="IspE"/>
</dbReference>
<comment type="function">
    <text evidence="10">Catalyzes the phosphorylation of the position 2 hydroxy group of 4-diphosphocytidyl-2C-methyl-D-erythritol.</text>
</comment>
<dbReference type="InterPro" id="IPR006204">
    <property type="entry name" value="GHMP_kinase_N_dom"/>
</dbReference>
<dbReference type="PIRSF" id="PIRSF010376">
    <property type="entry name" value="IspE"/>
    <property type="match status" value="1"/>
</dbReference>
<proteinExistence type="inferred from homology"/>
<keyword evidence="8 10" id="KW-0414">Isoprene biosynthesis</keyword>
<evidence type="ECO:0000256" key="6">
    <source>
        <dbReference type="ARBA" id="ARBA00022777"/>
    </source>
</evidence>
<keyword evidence="14" id="KW-1185">Reference proteome</keyword>
<accession>A0ABW8GKG3</accession>
<dbReference type="NCBIfam" id="TIGR00154">
    <property type="entry name" value="ispE"/>
    <property type="match status" value="1"/>
</dbReference>
<name>A0ABW8GKG3_9PROT</name>
<dbReference type="InterPro" id="IPR014721">
    <property type="entry name" value="Ribsml_uS5_D2-typ_fold_subgr"/>
</dbReference>
<dbReference type="Gene3D" id="3.30.230.10">
    <property type="match status" value="1"/>
</dbReference>
<dbReference type="Gene3D" id="3.30.70.890">
    <property type="entry name" value="GHMP kinase, C-terminal domain"/>
    <property type="match status" value="1"/>
</dbReference>
<evidence type="ECO:0000256" key="4">
    <source>
        <dbReference type="ARBA" id="ARBA00022679"/>
    </source>
</evidence>
<dbReference type="RefSeq" id="WP_400880757.1">
    <property type="nucleotide sequence ID" value="NZ_JBIWXY010000001.1"/>
</dbReference>
<dbReference type="NCBIfam" id="NF011202">
    <property type="entry name" value="PRK14608.1"/>
    <property type="match status" value="1"/>
</dbReference>
<comment type="pathway">
    <text evidence="10">Isoprenoid biosynthesis; isopentenyl diphosphate biosynthesis via DXP pathway; isopentenyl diphosphate from 1-deoxy-D-xylulose 5-phosphate: step 3/6.</text>
</comment>
<evidence type="ECO:0000313" key="13">
    <source>
        <dbReference type="EMBL" id="MFJ5445855.1"/>
    </source>
</evidence>
<dbReference type="SUPFAM" id="SSF55060">
    <property type="entry name" value="GHMP Kinase, C-terminal domain"/>
    <property type="match status" value="1"/>
</dbReference>
<dbReference type="Proteomes" id="UP001617669">
    <property type="component" value="Unassembled WGS sequence"/>
</dbReference>
<dbReference type="PANTHER" id="PTHR43527:SF2">
    <property type="entry name" value="4-DIPHOSPHOCYTIDYL-2-C-METHYL-D-ERYTHRITOL KINASE, CHLOROPLASTIC"/>
    <property type="match status" value="1"/>
</dbReference>
<dbReference type="EMBL" id="JBIWXY010000001">
    <property type="protein sequence ID" value="MFJ5445855.1"/>
    <property type="molecule type" value="Genomic_DNA"/>
</dbReference>
<feature type="active site" evidence="10">
    <location>
        <position position="139"/>
    </location>
</feature>
<evidence type="ECO:0000256" key="8">
    <source>
        <dbReference type="ARBA" id="ARBA00023229"/>
    </source>
</evidence>
<evidence type="ECO:0000259" key="12">
    <source>
        <dbReference type="Pfam" id="PF08544"/>
    </source>
</evidence>
<evidence type="ECO:0000256" key="9">
    <source>
        <dbReference type="ARBA" id="ARBA00032554"/>
    </source>
</evidence>
<evidence type="ECO:0000259" key="11">
    <source>
        <dbReference type="Pfam" id="PF00288"/>
    </source>
</evidence>
<evidence type="ECO:0000256" key="1">
    <source>
        <dbReference type="ARBA" id="ARBA00009684"/>
    </source>
</evidence>
<keyword evidence="7 10" id="KW-0067">ATP-binding</keyword>
<dbReference type="GO" id="GO:0050515">
    <property type="term" value="F:4-(cytidine 5'-diphospho)-2-C-methyl-D-erythritol kinase activity"/>
    <property type="evidence" value="ECO:0007669"/>
    <property type="project" value="UniProtKB-EC"/>
</dbReference>
<protein>
    <recommendedName>
        <fullName evidence="3 10">4-diphosphocytidyl-2-C-methyl-D-erythritol kinase</fullName>
        <shortName evidence="10">CMK</shortName>
        <ecNumber evidence="2 10">2.7.1.148</ecNumber>
    </recommendedName>
    <alternativeName>
        <fullName evidence="9 10">4-(cytidine-5'-diphospho)-2-C-methyl-D-erythritol kinase</fullName>
    </alternativeName>
</protein>
<evidence type="ECO:0000256" key="3">
    <source>
        <dbReference type="ARBA" id="ARBA00017473"/>
    </source>
</evidence>
<sequence>MTLQDFQAYPAPAKINLFLHITGRRPDGYHLLQSVFRLLDFGDTIHIRPRADQAIHRTEDTPGVPEASDLCIRAAHLLKQHTGSQLGADIHVTKRTPMGGGLGGGSSDAASVLLALNRLWKLDLHREELISVGLKLGADVPFFIFGENAWVEGIGEKLTSIQLPNTHYVVITPRIHISTAEIFASKQLTRDTNPTTIAAFLRDLVHNDLETVVRRQYPEVEKCIDWLSQFSKARMSGSGASVFAAFDNQEAAKAVLARINETRELQQYVDCDVSGFHAKGLDQHPLHSFAN</sequence>
<comment type="caution">
    <text evidence="13">The sequence shown here is derived from an EMBL/GenBank/DDBJ whole genome shotgun (WGS) entry which is preliminary data.</text>
</comment>
<dbReference type="EC" id="2.7.1.148" evidence="2 10"/>
<dbReference type="InterPro" id="IPR013750">
    <property type="entry name" value="GHMP_kinase_C_dom"/>
</dbReference>
<keyword evidence="5 10" id="KW-0547">Nucleotide-binding</keyword>
<dbReference type="InterPro" id="IPR036554">
    <property type="entry name" value="GHMP_kinase_C_sf"/>
</dbReference>
<feature type="binding site" evidence="10">
    <location>
        <begin position="97"/>
        <end position="107"/>
    </location>
    <ligand>
        <name>ATP</name>
        <dbReference type="ChEBI" id="CHEBI:30616"/>
    </ligand>
</feature>
<dbReference type="InterPro" id="IPR020568">
    <property type="entry name" value="Ribosomal_Su5_D2-typ_SF"/>
</dbReference>
<feature type="active site" evidence="10">
    <location>
        <position position="14"/>
    </location>
</feature>
<evidence type="ECO:0000256" key="10">
    <source>
        <dbReference type="HAMAP-Rule" id="MF_00061"/>
    </source>
</evidence>
<feature type="domain" description="GHMP kinase N-terminal" evidence="11">
    <location>
        <begin position="70"/>
        <end position="146"/>
    </location>
</feature>
<evidence type="ECO:0000313" key="14">
    <source>
        <dbReference type="Proteomes" id="UP001617669"/>
    </source>
</evidence>
<dbReference type="Pfam" id="PF08544">
    <property type="entry name" value="GHMP_kinases_C"/>
    <property type="match status" value="1"/>
</dbReference>
<comment type="catalytic activity">
    <reaction evidence="10">
        <text>4-CDP-2-C-methyl-D-erythritol + ATP = 4-CDP-2-C-methyl-D-erythritol 2-phosphate + ADP + H(+)</text>
        <dbReference type="Rhea" id="RHEA:18437"/>
        <dbReference type="ChEBI" id="CHEBI:15378"/>
        <dbReference type="ChEBI" id="CHEBI:30616"/>
        <dbReference type="ChEBI" id="CHEBI:57823"/>
        <dbReference type="ChEBI" id="CHEBI:57919"/>
        <dbReference type="ChEBI" id="CHEBI:456216"/>
        <dbReference type="EC" id="2.7.1.148"/>
    </reaction>
</comment>
<dbReference type="PANTHER" id="PTHR43527">
    <property type="entry name" value="4-DIPHOSPHOCYTIDYL-2-C-METHYL-D-ERYTHRITOL KINASE, CHLOROPLASTIC"/>
    <property type="match status" value="1"/>
</dbReference>
<keyword evidence="4 10" id="KW-0808">Transferase</keyword>
<evidence type="ECO:0000256" key="7">
    <source>
        <dbReference type="ARBA" id="ARBA00022840"/>
    </source>
</evidence>
<gene>
    <name evidence="10 13" type="primary">ispE</name>
    <name evidence="13" type="ORF">ACIKP9_06390</name>
</gene>
<keyword evidence="6 10" id="KW-0418">Kinase</keyword>
<evidence type="ECO:0000256" key="2">
    <source>
        <dbReference type="ARBA" id="ARBA00012052"/>
    </source>
</evidence>
<feature type="domain" description="GHMP kinase C-terminal" evidence="12">
    <location>
        <begin position="202"/>
        <end position="261"/>
    </location>
</feature>